<feature type="active site" description="Proton acceptor" evidence="4">
    <location>
        <position position="184"/>
    </location>
</feature>
<dbReference type="SUPFAM" id="SSF52151">
    <property type="entry name" value="FabD/lysophospholipase-like"/>
    <property type="match status" value="1"/>
</dbReference>
<dbReference type="PANTHER" id="PTHR14226">
    <property type="entry name" value="NEUROPATHY TARGET ESTERASE/SWISS CHEESE D.MELANOGASTER"/>
    <property type="match status" value="1"/>
</dbReference>
<sequence length="296" mass="31078">MSVLEAPSALERPFAAGPRIGLALGGGGARGLAHIHVLAAFDDLGVKPRCIAGSSIGALIGAAYAGGMSAAEIEEYVVDHLGKRRLVLGHLWRTRAASFADFLADGGMRLGQLNAERVLTEFLPIGMPRTFESLSLPLTVTATRFYGACGCGVSSGDLVSALAASIALPAVFRPVRRDGQVLIDGGICNPLPYDLLAGMCDLTVAVDVTGPPEAPEGPEPMPSPVDTMLGSSQLMMHSIIETRRAHAPPDLLIRPPVSNYRVLDFLRVAVILAETAHVRESAKRDVAALCEAAARR</sequence>
<proteinExistence type="predicted"/>
<keyword evidence="2 4" id="KW-0442">Lipid degradation</keyword>
<dbReference type="Proteomes" id="UP001597371">
    <property type="component" value="Unassembled WGS sequence"/>
</dbReference>
<dbReference type="PROSITE" id="PS51635">
    <property type="entry name" value="PNPLA"/>
    <property type="match status" value="1"/>
</dbReference>
<dbReference type="Gene3D" id="3.40.1090.10">
    <property type="entry name" value="Cytosolic phospholipase A2 catalytic domain"/>
    <property type="match status" value="2"/>
</dbReference>
<keyword evidence="1 4" id="KW-0378">Hydrolase</keyword>
<dbReference type="InterPro" id="IPR016035">
    <property type="entry name" value="Acyl_Trfase/lysoPLipase"/>
</dbReference>
<gene>
    <name evidence="6" type="ORF">ACFSKQ_04750</name>
</gene>
<dbReference type="InterPro" id="IPR050301">
    <property type="entry name" value="NTE"/>
</dbReference>
<name>A0ABW5CJI8_9HYPH</name>
<reference evidence="7" key="1">
    <citation type="journal article" date="2019" name="Int. J. Syst. Evol. Microbiol.">
        <title>The Global Catalogue of Microorganisms (GCM) 10K type strain sequencing project: providing services to taxonomists for standard genome sequencing and annotation.</title>
        <authorList>
            <consortium name="The Broad Institute Genomics Platform"/>
            <consortium name="The Broad Institute Genome Sequencing Center for Infectious Disease"/>
            <person name="Wu L."/>
            <person name="Ma J."/>
        </authorList>
    </citation>
    <scope>NUCLEOTIDE SEQUENCE [LARGE SCALE GENOMIC DNA]</scope>
    <source>
        <strain evidence="7">ZS-35-S2</strain>
    </source>
</reference>
<accession>A0ABW5CJI8</accession>
<dbReference type="InterPro" id="IPR002641">
    <property type="entry name" value="PNPLA_dom"/>
</dbReference>
<keyword evidence="7" id="KW-1185">Reference proteome</keyword>
<feature type="active site" description="Nucleophile" evidence="4">
    <location>
        <position position="55"/>
    </location>
</feature>
<feature type="short sequence motif" description="GXGXXG" evidence="4">
    <location>
        <begin position="26"/>
        <end position="31"/>
    </location>
</feature>
<keyword evidence="3 4" id="KW-0443">Lipid metabolism</keyword>
<evidence type="ECO:0000256" key="3">
    <source>
        <dbReference type="ARBA" id="ARBA00023098"/>
    </source>
</evidence>
<evidence type="ECO:0000256" key="1">
    <source>
        <dbReference type="ARBA" id="ARBA00022801"/>
    </source>
</evidence>
<evidence type="ECO:0000256" key="2">
    <source>
        <dbReference type="ARBA" id="ARBA00022963"/>
    </source>
</evidence>
<evidence type="ECO:0000256" key="4">
    <source>
        <dbReference type="PROSITE-ProRule" id="PRU01161"/>
    </source>
</evidence>
<evidence type="ECO:0000313" key="6">
    <source>
        <dbReference type="EMBL" id="MFD2236772.1"/>
    </source>
</evidence>
<dbReference type="PANTHER" id="PTHR14226:SF29">
    <property type="entry name" value="NEUROPATHY TARGET ESTERASE SWS"/>
    <property type="match status" value="1"/>
</dbReference>
<dbReference type="RefSeq" id="WP_209739893.1">
    <property type="nucleotide sequence ID" value="NZ_CP072611.1"/>
</dbReference>
<organism evidence="6 7">
    <name type="scientific">Aureimonas populi</name>
    <dbReference type="NCBI Taxonomy" id="1701758"/>
    <lineage>
        <taxon>Bacteria</taxon>
        <taxon>Pseudomonadati</taxon>
        <taxon>Pseudomonadota</taxon>
        <taxon>Alphaproteobacteria</taxon>
        <taxon>Hyphomicrobiales</taxon>
        <taxon>Aurantimonadaceae</taxon>
        <taxon>Aureimonas</taxon>
    </lineage>
</organism>
<protein>
    <submittedName>
        <fullName evidence="6">Patatin-like phospholipase family protein</fullName>
    </submittedName>
</protein>
<evidence type="ECO:0000313" key="7">
    <source>
        <dbReference type="Proteomes" id="UP001597371"/>
    </source>
</evidence>
<evidence type="ECO:0000259" key="5">
    <source>
        <dbReference type="PROSITE" id="PS51635"/>
    </source>
</evidence>
<feature type="short sequence motif" description="GXSXG" evidence="4">
    <location>
        <begin position="53"/>
        <end position="57"/>
    </location>
</feature>
<dbReference type="Pfam" id="PF01734">
    <property type="entry name" value="Patatin"/>
    <property type="match status" value="1"/>
</dbReference>
<feature type="short sequence motif" description="DGA/G" evidence="4">
    <location>
        <begin position="184"/>
        <end position="186"/>
    </location>
</feature>
<dbReference type="EMBL" id="JBHUIJ010000005">
    <property type="protein sequence ID" value="MFD2236772.1"/>
    <property type="molecule type" value="Genomic_DNA"/>
</dbReference>
<feature type="domain" description="PNPLA" evidence="5">
    <location>
        <begin position="22"/>
        <end position="197"/>
    </location>
</feature>
<comment type="caution">
    <text evidence="6">The sequence shown here is derived from an EMBL/GenBank/DDBJ whole genome shotgun (WGS) entry which is preliminary data.</text>
</comment>